<reference evidence="1" key="1">
    <citation type="submission" date="2018-02" db="EMBL/GenBank/DDBJ databases">
        <title>Rhizophora mucronata_Transcriptome.</title>
        <authorList>
            <person name="Meera S.P."/>
            <person name="Sreeshan A."/>
            <person name="Augustine A."/>
        </authorList>
    </citation>
    <scope>NUCLEOTIDE SEQUENCE</scope>
    <source>
        <tissue evidence="1">Leaf</tissue>
    </source>
</reference>
<sequence length="34" mass="3957">MLSNDEPPIINFLIFNMYTCTDNHISISGHRKSF</sequence>
<dbReference type="AlphaFoldDB" id="A0A2P2QU61"/>
<organism evidence="1">
    <name type="scientific">Rhizophora mucronata</name>
    <name type="common">Asiatic mangrove</name>
    <dbReference type="NCBI Taxonomy" id="61149"/>
    <lineage>
        <taxon>Eukaryota</taxon>
        <taxon>Viridiplantae</taxon>
        <taxon>Streptophyta</taxon>
        <taxon>Embryophyta</taxon>
        <taxon>Tracheophyta</taxon>
        <taxon>Spermatophyta</taxon>
        <taxon>Magnoliopsida</taxon>
        <taxon>eudicotyledons</taxon>
        <taxon>Gunneridae</taxon>
        <taxon>Pentapetalae</taxon>
        <taxon>rosids</taxon>
        <taxon>fabids</taxon>
        <taxon>Malpighiales</taxon>
        <taxon>Rhizophoraceae</taxon>
        <taxon>Rhizophora</taxon>
    </lineage>
</organism>
<proteinExistence type="predicted"/>
<dbReference type="EMBL" id="GGEC01090076">
    <property type="protein sequence ID" value="MBX70560.1"/>
    <property type="molecule type" value="Transcribed_RNA"/>
</dbReference>
<name>A0A2P2QU61_RHIMU</name>
<protein>
    <submittedName>
        <fullName evidence="1">Uncharacterized protein</fullName>
    </submittedName>
</protein>
<evidence type="ECO:0000313" key="1">
    <source>
        <dbReference type="EMBL" id="MBX70560.1"/>
    </source>
</evidence>
<accession>A0A2P2QU61</accession>